<organism evidence="1">
    <name type="scientific">Thermus caliditerrae</name>
    <dbReference type="NCBI Taxonomy" id="1330700"/>
    <lineage>
        <taxon>Bacteria</taxon>
        <taxon>Thermotogati</taxon>
        <taxon>Deinococcota</taxon>
        <taxon>Deinococci</taxon>
        <taxon>Thermales</taxon>
        <taxon>Thermaceae</taxon>
        <taxon>Thermus</taxon>
    </lineage>
</organism>
<accession>A0A7C5RFG6</accession>
<name>A0A7C5RFG6_9DEIN</name>
<dbReference type="AlphaFoldDB" id="A0A7C5RFG6"/>
<dbReference type="Gene3D" id="3.40.190.10">
    <property type="entry name" value="Periplasmic binding protein-like II"/>
    <property type="match status" value="2"/>
</dbReference>
<gene>
    <name evidence="1" type="ORF">ENM28_07075</name>
</gene>
<protein>
    <submittedName>
        <fullName evidence="1">TRAP transporter substrate-binding protein</fullName>
    </submittedName>
</protein>
<proteinExistence type="predicted"/>
<evidence type="ECO:0000313" key="1">
    <source>
        <dbReference type="EMBL" id="HHM68446.1"/>
    </source>
</evidence>
<dbReference type="Pfam" id="PF16868">
    <property type="entry name" value="NMT1_3"/>
    <property type="match status" value="1"/>
</dbReference>
<comment type="caution">
    <text evidence="1">The sequence shown here is derived from an EMBL/GenBank/DDBJ whole genome shotgun (WGS) entry which is preliminary data.</text>
</comment>
<sequence length="386" mass="43894">MGWKKLLGIGILAFLVPPTLAQGDFRWPRQILFGSTEVGTAGYSLLVAWSSEFSAKTGVTTRILPGTTPTITGWLFEKRVDFINPPLTILVESLDGEAGYRPGPLRMVYPVMLLPWGLMTRGDAPYRQVQDIGPGVRLSWPPLSYIHRILDGLLICRGLSRDQVRLVPVANYSANSRVIAEGGADIAFTSPVSDVNVEVEGNPRGIRWIPVPTVQEDRTCLQRWQRAYPLLNLVRPADIGVQSARGVRMFVIPSVYLTRADVSEDLVYQLVKWLDENHALYRDKHAMARFQSLESLRFIVENMAVPLHPGTVRYLREKGLWTPEMERRQQAAVRLVDQYVTLYERAVELARARRISTDPASEAWQRFWRDFLAQNRVPRFSEAWRP</sequence>
<dbReference type="InterPro" id="IPR011852">
    <property type="entry name" value="TRAP_TAXI"/>
</dbReference>
<dbReference type="SUPFAM" id="SSF53850">
    <property type="entry name" value="Periplasmic binding protein-like II"/>
    <property type="match status" value="1"/>
</dbReference>
<reference evidence="1" key="1">
    <citation type="journal article" date="2020" name="mSystems">
        <title>Genome- and Community-Level Interaction Insights into Carbon Utilization and Element Cycling Functions of Hydrothermarchaeota in Hydrothermal Sediment.</title>
        <authorList>
            <person name="Zhou Z."/>
            <person name="Liu Y."/>
            <person name="Xu W."/>
            <person name="Pan J."/>
            <person name="Luo Z.H."/>
            <person name="Li M."/>
        </authorList>
    </citation>
    <scope>NUCLEOTIDE SEQUENCE [LARGE SCALE GENOMIC DNA]</scope>
    <source>
        <strain evidence="1">SpSt-1071</strain>
    </source>
</reference>
<dbReference type="EMBL" id="DRXE01000255">
    <property type="protein sequence ID" value="HHM68446.1"/>
    <property type="molecule type" value="Genomic_DNA"/>
</dbReference>